<dbReference type="PATRIC" id="fig|217031.4.peg.6233"/>
<evidence type="ECO:0000313" key="2">
    <source>
        <dbReference type="EMBL" id="KRG11313.1"/>
    </source>
</evidence>
<feature type="region of interest" description="Disordered" evidence="1">
    <location>
        <begin position="61"/>
        <end position="96"/>
    </location>
</feature>
<comment type="caution">
    <text evidence="2">The sequence shown here is derived from an EMBL/GenBank/DDBJ whole genome shotgun (WGS) entry which is preliminary data.</text>
</comment>
<dbReference type="AlphaFoldDB" id="A0A0Q9Y5C8"/>
<reference evidence="2 3" key="1">
    <citation type="submission" date="2015-06" db="EMBL/GenBank/DDBJ databases">
        <title>Genome sequencing project of Bacillus galactosidilyticus PL133.</title>
        <authorList>
            <person name="Gaiero J."/>
            <person name="Nicol R."/>
            <person name="Habash M."/>
        </authorList>
    </citation>
    <scope>NUCLEOTIDE SEQUENCE [LARGE SCALE GENOMIC DNA]</scope>
    <source>
        <strain evidence="2 3">PL133</strain>
    </source>
</reference>
<proteinExistence type="predicted"/>
<evidence type="ECO:0000313" key="3">
    <source>
        <dbReference type="Proteomes" id="UP000053881"/>
    </source>
</evidence>
<sequence length="96" mass="10623">MSIPYEILIAKMEEELNKAKQASEASTRKAHLYTVKTLAELGVGGEELGQHVEKKEKDLTFTTPFTQQPQSKPISIPQSDPLQTEDGANGDSIFDF</sequence>
<evidence type="ECO:0000256" key="1">
    <source>
        <dbReference type="SAM" id="MobiDB-lite"/>
    </source>
</evidence>
<dbReference type="Pfam" id="PF17261">
    <property type="entry name" value="DUF5327"/>
    <property type="match status" value="1"/>
</dbReference>
<accession>A0A0Q9Y5C8</accession>
<dbReference type="EMBL" id="LGPB01000128">
    <property type="protein sequence ID" value="KRG11313.1"/>
    <property type="molecule type" value="Genomic_DNA"/>
</dbReference>
<evidence type="ECO:0008006" key="4">
    <source>
        <dbReference type="Google" id="ProtNLM"/>
    </source>
</evidence>
<dbReference type="InterPro" id="IPR035218">
    <property type="entry name" value="DUF5327"/>
</dbReference>
<organism evidence="2 3">
    <name type="scientific">Lederbergia galactosidilytica</name>
    <dbReference type="NCBI Taxonomy" id="217031"/>
    <lineage>
        <taxon>Bacteria</taxon>
        <taxon>Bacillati</taxon>
        <taxon>Bacillota</taxon>
        <taxon>Bacilli</taxon>
        <taxon>Bacillales</taxon>
        <taxon>Bacillaceae</taxon>
        <taxon>Lederbergia</taxon>
    </lineage>
</organism>
<gene>
    <name evidence="2" type="ORF">ACA29_18400</name>
</gene>
<name>A0A0Q9Y5C8_9BACI</name>
<protein>
    <recommendedName>
        <fullName evidence="4">YwdI family protein</fullName>
    </recommendedName>
</protein>
<dbReference type="Proteomes" id="UP000053881">
    <property type="component" value="Unassembled WGS sequence"/>
</dbReference>
<feature type="compositionally biased region" description="Low complexity" evidence="1">
    <location>
        <begin position="61"/>
        <end position="81"/>
    </location>
</feature>